<dbReference type="OrthoDB" id="4279at2"/>
<sequence>MHPDWLIPDWHARGVGAVMTTRRGGFSAEPFDSMNLRQGIGDNEKSVQSNLRLLAEAVGRTPVYLNQVHGAKVVRLTAMDAVPGAIVREADASVTTERGIACAVQVADCLPVLFAAPGAVGAAHAGWRGLASGVVEATLQAVCEAAGCQPAQVHTWLGACIGPKSFEVGADVLQAFGANPSAPTTYFKPHAPGKWLADLPGLARARLEQAGAGVEGGRWDTFLEANRFFSFRRDKTTGRMAALVWLT</sequence>
<evidence type="ECO:0000256" key="3">
    <source>
        <dbReference type="ARBA" id="ARBA00022679"/>
    </source>
</evidence>
<dbReference type="Proteomes" id="UP000267464">
    <property type="component" value="Unassembled WGS sequence"/>
</dbReference>
<evidence type="ECO:0000256" key="8">
    <source>
        <dbReference type="ARBA" id="ARBA00048968"/>
    </source>
</evidence>
<dbReference type="GO" id="GO:0005507">
    <property type="term" value="F:copper ion binding"/>
    <property type="evidence" value="ECO:0007669"/>
    <property type="project" value="TreeGrafter"/>
</dbReference>
<reference evidence="11 12" key="2">
    <citation type="submission" date="2018-12" db="EMBL/GenBank/DDBJ databases">
        <title>Rhizobacter gummiphilus sp. nov., a rubber-degrading bacterium isolated from the soil of a botanical garden in Japan.</title>
        <authorList>
            <person name="Shunsuke S.S."/>
        </authorList>
    </citation>
    <scope>NUCLEOTIDE SEQUENCE [LARGE SCALE GENOMIC DNA]</scope>
    <source>
        <strain evidence="11 12">S-16</strain>
    </source>
</reference>
<protein>
    <recommendedName>
        <fullName evidence="10">Purine nucleoside phosphorylase</fullName>
    </recommendedName>
</protein>
<evidence type="ECO:0000256" key="1">
    <source>
        <dbReference type="ARBA" id="ARBA00000553"/>
    </source>
</evidence>
<comment type="catalytic activity">
    <reaction evidence="9">
        <text>S-methyl-5'-thioadenosine + phosphate = 5-(methylsulfanyl)-alpha-D-ribose 1-phosphate + adenine</text>
        <dbReference type="Rhea" id="RHEA:11852"/>
        <dbReference type="ChEBI" id="CHEBI:16708"/>
        <dbReference type="ChEBI" id="CHEBI:17509"/>
        <dbReference type="ChEBI" id="CHEBI:43474"/>
        <dbReference type="ChEBI" id="CHEBI:58533"/>
        <dbReference type="EC" id="2.4.2.28"/>
    </reaction>
    <physiologicalReaction direction="left-to-right" evidence="9">
        <dbReference type="Rhea" id="RHEA:11853"/>
    </physiologicalReaction>
</comment>
<comment type="catalytic activity">
    <reaction evidence="1">
        <text>inosine + phosphate = alpha-D-ribose 1-phosphate + hypoxanthine</text>
        <dbReference type="Rhea" id="RHEA:27646"/>
        <dbReference type="ChEBI" id="CHEBI:17368"/>
        <dbReference type="ChEBI" id="CHEBI:17596"/>
        <dbReference type="ChEBI" id="CHEBI:43474"/>
        <dbReference type="ChEBI" id="CHEBI:57720"/>
        <dbReference type="EC" id="2.4.2.1"/>
    </reaction>
    <physiologicalReaction direction="left-to-right" evidence="1">
        <dbReference type="Rhea" id="RHEA:27647"/>
    </physiologicalReaction>
</comment>
<proteinExistence type="inferred from homology"/>
<dbReference type="GO" id="GO:0016787">
    <property type="term" value="F:hydrolase activity"/>
    <property type="evidence" value="ECO:0007669"/>
    <property type="project" value="UniProtKB-KW"/>
</dbReference>
<accession>A0A3N7HR84</accession>
<dbReference type="EMBL" id="QUSW01000002">
    <property type="protein sequence ID" value="RQP24750.1"/>
    <property type="molecule type" value="Genomic_DNA"/>
</dbReference>
<evidence type="ECO:0000256" key="6">
    <source>
        <dbReference type="ARBA" id="ARBA00022833"/>
    </source>
</evidence>
<evidence type="ECO:0000313" key="11">
    <source>
        <dbReference type="EMBL" id="RQP24750.1"/>
    </source>
</evidence>
<keyword evidence="3" id="KW-0808">Transferase</keyword>
<dbReference type="PANTHER" id="PTHR30616">
    <property type="entry name" value="UNCHARACTERIZED PROTEIN YFIH"/>
    <property type="match status" value="1"/>
</dbReference>
<dbReference type="InterPro" id="IPR011324">
    <property type="entry name" value="Cytotoxic_necrot_fac-like_cat"/>
</dbReference>
<dbReference type="Pfam" id="PF02578">
    <property type="entry name" value="Cu-oxidase_4"/>
    <property type="match status" value="1"/>
</dbReference>
<keyword evidence="5" id="KW-0378">Hydrolase</keyword>
<name>A0A3N7HR84_9BURK</name>
<gene>
    <name evidence="11" type="primary">pgeF</name>
    <name evidence="11" type="ORF">DZC73_07625</name>
</gene>
<dbReference type="InterPro" id="IPR038371">
    <property type="entry name" value="Cu_polyphenol_OxRdtase_sf"/>
</dbReference>
<evidence type="ECO:0000256" key="2">
    <source>
        <dbReference type="ARBA" id="ARBA00007353"/>
    </source>
</evidence>
<reference evidence="11 12" key="1">
    <citation type="submission" date="2018-08" db="EMBL/GenBank/DDBJ databases">
        <authorList>
            <person name="Khan S.A."/>
            <person name="Jeon C.O."/>
            <person name="Chun B.H."/>
            <person name="Jeong S.E."/>
        </authorList>
    </citation>
    <scope>NUCLEOTIDE SEQUENCE [LARGE SCALE GENOMIC DNA]</scope>
    <source>
        <strain evidence="11 12">S-16</strain>
    </source>
</reference>
<evidence type="ECO:0000313" key="12">
    <source>
        <dbReference type="Proteomes" id="UP000267464"/>
    </source>
</evidence>
<dbReference type="PANTHER" id="PTHR30616:SF2">
    <property type="entry name" value="PURINE NUCLEOSIDE PHOSPHORYLASE LACC1"/>
    <property type="match status" value="1"/>
</dbReference>
<dbReference type="RefSeq" id="WP_124539646.1">
    <property type="nucleotide sequence ID" value="NZ_QUSW01000002.1"/>
</dbReference>
<dbReference type="SUPFAM" id="SSF64438">
    <property type="entry name" value="CNF1/YfiH-like putative cysteine hydrolases"/>
    <property type="match status" value="1"/>
</dbReference>
<comment type="similarity">
    <text evidence="2 10">Belongs to the purine nucleoside phosphorylase YfiH/LACC1 family.</text>
</comment>
<keyword evidence="12" id="KW-1185">Reference proteome</keyword>
<dbReference type="CDD" id="cd16833">
    <property type="entry name" value="YfiH"/>
    <property type="match status" value="1"/>
</dbReference>
<dbReference type="AlphaFoldDB" id="A0A3N7HR84"/>
<dbReference type="NCBIfam" id="TIGR00726">
    <property type="entry name" value="peptidoglycan editing factor PgeF"/>
    <property type="match status" value="1"/>
</dbReference>
<evidence type="ECO:0000256" key="9">
    <source>
        <dbReference type="ARBA" id="ARBA00049893"/>
    </source>
</evidence>
<keyword evidence="6" id="KW-0862">Zinc</keyword>
<evidence type="ECO:0000256" key="10">
    <source>
        <dbReference type="RuleBase" id="RU361274"/>
    </source>
</evidence>
<evidence type="ECO:0000256" key="7">
    <source>
        <dbReference type="ARBA" id="ARBA00047989"/>
    </source>
</evidence>
<keyword evidence="4" id="KW-0479">Metal-binding</keyword>
<dbReference type="Gene3D" id="3.60.140.10">
    <property type="entry name" value="CNF1/YfiH-like putative cysteine hydrolases"/>
    <property type="match status" value="1"/>
</dbReference>
<organism evidence="11 12">
    <name type="scientific">Piscinibacter terrae</name>
    <dbReference type="NCBI Taxonomy" id="2496871"/>
    <lineage>
        <taxon>Bacteria</taxon>
        <taxon>Pseudomonadati</taxon>
        <taxon>Pseudomonadota</taxon>
        <taxon>Betaproteobacteria</taxon>
        <taxon>Burkholderiales</taxon>
        <taxon>Sphaerotilaceae</taxon>
        <taxon>Piscinibacter</taxon>
    </lineage>
</organism>
<dbReference type="GO" id="GO:0017061">
    <property type="term" value="F:S-methyl-5-thioadenosine phosphorylase activity"/>
    <property type="evidence" value="ECO:0007669"/>
    <property type="project" value="UniProtKB-EC"/>
</dbReference>
<comment type="caution">
    <text evidence="11">The sequence shown here is derived from an EMBL/GenBank/DDBJ whole genome shotgun (WGS) entry which is preliminary data.</text>
</comment>
<dbReference type="InterPro" id="IPR003730">
    <property type="entry name" value="Cu_polyphenol_OxRdtase"/>
</dbReference>
<evidence type="ECO:0000256" key="4">
    <source>
        <dbReference type="ARBA" id="ARBA00022723"/>
    </source>
</evidence>
<evidence type="ECO:0000256" key="5">
    <source>
        <dbReference type="ARBA" id="ARBA00022801"/>
    </source>
</evidence>
<comment type="catalytic activity">
    <reaction evidence="8">
        <text>adenosine + phosphate = alpha-D-ribose 1-phosphate + adenine</text>
        <dbReference type="Rhea" id="RHEA:27642"/>
        <dbReference type="ChEBI" id="CHEBI:16335"/>
        <dbReference type="ChEBI" id="CHEBI:16708"/>
        <dbReference type="ChEBI" id="CHEBI:43474"/>
        <dbReference type="ChEBI" id="CHEBI:57720"/>
        <dbReference type="EC" id="2.4.2.1"/>
    </reaction>
    <physiologicalReaction direction="left-to-right" evidence="8">
        <dbReference type="Rhea" id="RHEA:27643"/>
    </physiologicalReaction>
</comment>
<comment type="catalytic activity">
    <reaction evidence="7">
        <text>adenosine + H2O + H(+) = inosine + NH4(+)</text>
        <dbReference type="Rhea" id="RHEA:24408"/>
        <dbReference type="ChEBI" id="CHEBI:15377"/>
        <dbReference type="ChEBI" id="CHEBI:15378"/>
        <dbReference type="ChEBI" id="CHEBI:16335"/>
        <dbReference type="ChEBI" id="CHEBI:17596"/>
        <dbReference type="ChEBI" id="CHEBI:28938"/>
        <dbReference type="EC" id="3.5.4.4"/>
    </reaction>
    <physiologicalReaction direction="left-to-right" evidence="7">
        <dbReference type="Rhea" id="RHEA:24409"/>
    </physiologicalReaction>
</comment>